<protein>
    <recommendedName>
        <fullName evidence="4">DNA-binding protein</fullName>
    </recommendedName>
</protein>
<accession>A0A2S7K9P2</accession>
<keyword evidence="3" id="KW-1185">Reference proteome</keyword>
<organism evidence="2 3">
    <name type="scientific">Hyphococcus luteus</name>
    <dbReference type="NCBI Taxonomy" id="2058213"/>
    <lineage>
        <taxon>Bacteria</taxon>
        <taxon>Pseudomonadati</taxon>
        <taxon>Pseudomonadota</taxon>
        <taxon>Alphaproteobacteria</taxon>
        <taxon>Parvularculales</taxon>
        <taxon>Parvularculaceae</taxon>
        <taxon>Hyphococcus</taxon>
    </lineage>
</organism>
<evidence type="ECO:0000313" key="2">
    <source>
        <dbReference type="EMBL" id="PQA89226.1"/>
    </source>
</evidence>
<sequence length="108" mass="12311">MKSIYSLPSLSEILAANPGWLEEAVNTRTASRITGVPVQTLETWRSRGGGPRFLKLGTKTVRYQRRELLDWMVRQQCSRTGDNGHGQPHADEKVERQTPILHISYQHN</sequence>
<dbReference type="AlphaFoldDB" id="A0A2S7K9P2"/>
<evidence type="ECO:0000256" key="1">
    <source>
        <dbReference type="SAM" id="MobiDB-lite"/>
    </source>
</evidence>
<comment type="caution">
    <text evidence="2">The sequence shown here is derived from an EMBL/GenBank/DDBJ whole genome shotgun (WGS) entry which is preliminary data.</text>
</comment>
<name>A0A2S7K9P2_9PROT</name>
<dbReference type="InterPro" id="IPR009061">
    <property type="entry name" value="DNA-bd_dom_put_sf"/>
</dbReference>
<evidence type="ECO:0000313" key="3">
    <source>
        <dbReference type="Proteomes" id="UP000239504"/>
    </source>
</evidence>
<dbReference type="Proteomes" id="UP000239504">
    <property type="component" value="Unassembled WGS sequence"/>
</dbReference>
<feature type="region of interest" description="Disordered" evidence="1">
    <location>
        <begin position="79"/>
        <end position="99"/>
    </location>
</feature>
<dbReference type="OrthoDB" id="9806994at2"/>
<dbReference type="EMBL" id="PJCH01000003">
    <property type="protein sequence ID" value="PQA89226.1"/>
    <property type="molecule type" value="Genomic_DNA"/>
</dbReference>
<dbReference type="SUPFAM" id="SSF46955">
    <property type="entry name" value="Putative DNA-binding domain"/>
    <property type="match status" value="1"/>
</dbReference>
<reference evidence="2 3" key="1">
    <citation type="submission" date="2017-12" db="EMBL/GenBank/DDBJ databases">
        <authorList>
            <person name="Hurst M.R.H."/>
        </authorList>
    </citation>
    <scope>NUCLEOTIDE SEQUENCE [LARGE SCALE GENOMIC DNA]</scope>
    <source>
        <strain evidence="2 3">SY-3-19</strain>
    </source>
</reference>
<evidence type="ECO:0008006" key="4">
    <source>
        <dbReference type="Google" id="ProtNLM"/>
    </source>
</evidence>
<gene>
    <name evidence="2" type="ORF">CW354_04625</name>
</gene>
<proteinExistence type="predicted"/>